<comment type="cofactor">
    <cofactor evidence="1">
        <name>Mn(2+)</name>
        <dbReference type="ChEBI" id="CHEBI:29035"/>
    </cofactor>
</comment>
<reference evidence="9 10" key="1">
    <citation type="submission" date="2018-07" db="EMBL/GenBank/DDBJ databases">
        <title>High-quality-draft genome sequence of Gaiella occulta.</title>
        <authorList>
            <person name="Severino R."/>
            <person name="Froufe H.J.C."/>
            <person name="Rainey F.A."/>
            <person name="Barroso C."/>
            <person name="Albuquerque L."/>
            <person name="Lobo-Da-Cunha A."/>
            <person name="Da Costa M.S."/>
            <person name="Egas C."/>
        </authorList>
    </citation>
    <scope>NUCLEOTIDE SEQUENCE [LARGE SCALE GENOMIC DNA]</scope>
    <source>
        <strain evidence="9 10">F2-233</strain>
    </source>
</reference>
<evidence type="ECO:0000256" key="7">
    <source>
        <dbReference type="PIRSR" id="PIRSR001235-1"/>
    </source>
</evidence>
<keyword evidence="5" id="KW-0378">Hydrolase</keyword>
<dbReference type="Proteomes" id="UP000254134">
    <property type="component" value="Unassembled WGS sequence"/>
</dbReference>
<dbReference type="InterPro" id="IPR002933">
    <property type="entry name" value="Peptidase_M20"/>
</dbReference>
<dbReference type="SUPFAM" id="SSF53187">
    <property type="entry name" value="Zn-dependent exopeptidases"/>
    <property type="match status" value="1"/>
</dbReference>
<dbReference type="InterPro" id="IPR010158">
    <property type="entry name" value="Amidase_Cbmase"/>
</dbReference>
<comment type="cofactor">
    <cofactor evidence="7">
        <name>Zn(2+)</name>
        <dbReference type="ChEBI" id="CHEBI:29105"/>
    </cofactor>
    <text evidence="7">Binds 2 Zn(2+) ions per subunit.</text>
</comment>
<keyword evidence="10" id="KW-1185">Reference proteome</keyword>
<keyword evidence="4 7" id="KW-0479">Metal-binding</keyword>
<comment type="subunit">
    <text evidence="3">Homodimer.</text>
</comment>
<feature type="binding site" evidence="7">
    <location>
        <position position="92"/>
    </location>
    <ligand>
        <name>Zn(2+)</name>
        <dbReference type="ChEBI" id="CHEBI:29105"/>
        <label>1</label>
    </ligand>
</feature>
<protein>
    <submittedName>
        <fullName evidence="9">Hydantase: amidase, hydantoinase/carbamoylase family</fullName>
    </submittedName>
</protein>
<dbReference type="Gene3D" id="3.30.70.360">
    <property type="match status" value="1"/>
</dbReference>
<keyword evidence="7" id="KW-0862">Zinc</keyword>
<dbReference type="NCBIfam" id="NF006775">
    <property type="entry name" value="PRK09290.2-5"/>
    <property type="match status" value="1"/>
</dbReference>
<dbReference type="NCBIfam" id="TIGR01879">
    <property type="entry name" value="hydantase"/>
    <property type="match status" value="1"/>
</dbReference>
<evidence type="ECO:0000256" key="6">
    <source>
        <dbReference type="ARBA" id="ARBA00023211"/>
    </source>
</evidence>
<dbReference type="CDD" id="cd03884">
    <property type="entry name" value="M20_bAS"/>
    <property type="match status" value="1"/>
</dbReference>
<organism evidence="9 10">
    <name type="scientific">Gaiella occulta</name>
    <dbReference type="NCBI Taxonomy" id="1002870"/>
    <lineage>
        <taxon>Bacteria</taxon>
        <taxon>Bacillati</taxon>
        <taxon>Actinomycetota</taxon>
        <taxon>Thermoleophilia</taxon>
        <taxon>Gaiellales</taxon>
        <taxon>Gaiellaceae</taxon>
        <taxon>Gaiella</taxon>
    </lineage>
</organism>
<sequence>MEASARARRVSERIDTLAAISEEPDRLTRRFATPALREAAEAVAGWMEAAGMAARLDAIGNVVGRYEGSAPGAAALLIGSHLDTVRDAGRFDGMLGVVLGVAAVERLAARGERLPFAIEVAGFADEEGVRYGTAYLGSKALAGSFDPAYLGLLDEDGISMADAIRAAGGDPDGIAGCARAAGSLLGYCEVHMEQGPVLEAEGLPVGVVTAIAGQTRARVTLDGEAGHAGTVPMGLRHDALAGAAALVLEVERVGRETGGLVATVGELAVLPGAGNVVPGRALLSLDVRHASDEARVAAVASIRASAAGIAAARGLELGWDVLQETGAVPTSQPLTTLLETAIESGGLPVRRLVSGAGHDAAVMAAVTPACMLFVRCAGGVSHSPAEEVTEADVAVAIEVLDRFLHRVAARPG</sequence>
<evidence type="ECO:0000313" key="10">
    <source>
        <dbReference type="Proteomes" id="UP000254134"/>
    </source>
</evidence>
<dbReference type="GO" id="GO:0016813">
    <property type="term" value="F:hydrolase activity, acting on carbon-nitrogen (but not peptide) bonds, in linear amidines"/>
    <property type="evidence" value="ECO:0007669"/>
    <property type="project" value="InterPro"/>
</dbReference>
<feature type="binding site" evidence="7">
    <location>
        <position position="92"/>
    </location>
    <ligand>
        <name>Zn(2+)</name>
        <dbReference type="ChEBI" id="CHEBI:29105"/>
        <label>2</label>
    </ligand>
</feature>
<dbReference type="RefSeq" id="WP_114797429.1">
    <property type="nucleotide sequence ID" value="NZ_QQZY01000011.1"/>
</dbReference>
<feature type="binding site" evidence="8">
    <location>
        <position position="275"/>
    </location>
    <ligand>
        <name>allantoate</name>
        <dbReference type="ChEBI" id="CHEBI:17536"/>
    </ligand>
</feature>
<dbReference type="PIRSF" id="PIRSF001235">
    <property type="entry name" value="Amidase_carbamoylase"/>
    <property type="match status" value="1"/>
</dbReference>
<comment type="caution">
    <text evidence="9">The sequence shown here is derived from an EMBL/GenBank/DDBJ whole genome shotgun (WGS) entry which is preliminary data.</text>
</comment>
<dbReference type="PROSITE" id="PS00758">
    <property type="entry name" value="ARGE_DAPE_CPG2_1"/>
    <property type="match status" value="1"/>
</dbReference>
<dbReference type="InterPro" id="IPR001261">
    <property type="entry name" value="ArgE/DapE_CS"/>
</dbReference>
<feature type="binding site" evidence="7">
    <location>
        <position position="191"/>
    </location>
    <ligand>
        <name>Zn(2+)</name>
        <dbReference type="ChEBI" id="CHEBI:29105"/>
        <label>1</label>
    </ligand>
</feature>
<dbReference type="PANTHER" id="PTHR32494">
    <property type="entry name" value="ALLANTOATE DEIMINASE-RELATED"/>
    <property type="match status" value="1"/>
</dbReference>
<feature type="binding site" evidence="8">
    <location>
        <position position="216"/>
    </location>
    <ligand>
        <name>allantoate</name>
        <dbReference type="ChEBI" id="CHEBI:17536"/>
    </ligand>
</feature>
<dbReference type="SUPFAM" id="SSF55031">
    <property type="entry name" value="Bacterial exopeptidase dimerisation domain"/>
    <property type="match status" value="1"/>
</dbReference>
<dbReference type="PANTHER" id="PTHR32494:SF19">
    <property type="entry name" value="ALLANTOATE DEIMINASE-RELATED"/>
    <property type="match status" value="1"/>
</dbReference>
<name>A0A7M2YUV3_9ACTN</name>
<feature type="binding site" evidence="7">
    <location>
        <position position="81"/>
    </location>
    <ligand>
        <name>Zn(2+)</name>
        <dbReference type="ChEBI" id="CHEBI:29105"/>
        <label>1</label>
    </ligand>
</feature>
<comment type="similarity">
    <text evidence="2">Belongs to the peptidase M20 family.</text>
</comment>
<evidence type="ECO:0000256" key="3">
    <source>
        <dbReference type="ARBA" id="ARBA00011738"/>
    </source>
</evidence>
<evidence type="ECO:0000256" key="8">
    <source>
        <dbReference type="PIRSR" id="PIRSR001235-2"/>
    </source>
</evidence>
<reference evidence="10" key="2">
    <citation type="journal article" date="2019" name="MicrobiologyOpen">
        <title>High-quality draft genome sequence of Gaiella occulta isolated from a 150 meter deep mineral water borehole and comparison with the genome sequences of other deep-branching lineages of the phylum Actinobacteria.</title>
        <authorList>
            <person name="Severino R."/>
            <person name="Froufe H.J.C."/>
            <person name="Barroso C."/>
            <person name="Albuquerque L."/>
            <person name="Lobo-da-Cunha A."/>
            <person name="da Costa M.S."/>
            <person name="Egas C."/>
        </authorList>
    </citation>
    <scope>NUCLEOTIDE SEQUENCE [LARGE SCALE GENOMIC DNA]</scope>
    <source>
        <strain evidence="10">F2-233</strain>
    </source>
</reference>
<dbReference type="InterPro" id="IPR036264">
    <property type="entry name" value="Bact_exopeptidase_dim_dom"/>
</dbReference>
<proteinExistence type="inferred from homology"/>
<evidence type="ECO:0000313" key="9">
    <source>
        <dbReference type="EMBL" id="RDI73257.1"/>
    </source>
</evidence>
<feature type="binding site" evidence="8">
    <location>
        <position position="288"/>
    </location>
    <ligand>
        <name>allantoate</name>
        <dbReference type="ChEBI" id="CHEBI:17536"/>
    </ligand>
</feature>
<dbReference type="Pfam" id="PF01546">
    <property type="entry name" value="Peptidase_M20"/>
    <property type="match status" value="1"/>
</dbReference>
<accession>A0A7M2YUV3</accession>
<dbReference type="OrthoDB" id="9808195at2"/>
<dbReference type="Gene3D" id="3.40.630.10">
    <property type="entry name" value="Zn peptidases"/>
    <property type="match status" value="1"/>
</dbReference>
<dbReference type="GO" id="GO:0046872">
    <property type="term" value="F:metal ion binding"/>
    <property type="evidence" value="ECO:0007669"/>
    <property type="project" value="UniProtKB-KW"/>
</dbReference>
<keyword evidence="6" id="KW-0464">Manganese</keyword>
<evidence type="ECO:0000256" key="2">
    <source>
        <dbReference type="ARBA" id="ARBA00006153"/>
    </source>
</evidence>
<gene>
    <name evidence="9" type="ORF">Gocc_3052</name>
</gene>
<dbReference type="EMBL" id="QQZY01000011">
    <property type="protein sequence ID" value="RDI73257.1"/>
    <property type="molecule type" value="Genomic_DNA"/>
</dbReference>
<evidence type="ECO:0000256" key="1">
    <source>
        <dbReference type="ARBA" id="ARBA00001936"/>
    </source>
</evidence>
<feature type="binding site" evidence="7">
    <location>
        <position position="127"/>
    </location>
    <ligand>
        <name>Zn(2+)</name>
        <dbReference type="ChEBI" id="CHEBI:29105"/>
        <label>2</label>
    </ligand>
</feature>
<evidence type="ECO:0000256" key="5">
    <source>
        <dbReference type="ARBA" id="ARBA00022801"/>
    </source>
</evidence>
<dbReference type="AlphaFoldDB" id="A0A7M2YUV3"/>
<evidence type="ECO:0000256" key="4">
    <source>
        <dbReference type="ARBA" id="ARBA00022723"/>
    </source>
</evidence>
<feature type="binding site" evidence="7">
    <location>
        <position position="382"/>
    </location>
    <ligand>
        <name>Zn(2+)</name>
        <dbReference type="ChEBI" id="CHEBI:29105"/>
        <label>2</label>
    </ligand>
</feature>